<protein>
    <submittedName>
        <fullName evidence="2">Uncharacterized protein</fullName>
    </submittedName>
</protein>
<evidence type="ECO:0000313" key="2">
    <source>
        <dbReference type="EMBL" id="KAJ7726519.1"/>
    </source>
</evidence>
<keyword evidence="3" id="KW-1185">Reference proteome</keyword>
<evidence type="ECO:0000256" key="1">
    <source>
        <dbReference type="SAM" id="MobiDB-lite"/>
    </source>
</evidence>
<sequence length="156" mass="17186">MNIILLCLLAAFIFLMIPCTIYFLFILPLLSSPSQSLPIHGHGHPPHTPQWRPLYPWVSPILDFTHRAAYNVLTYTRIPPTVLQPIFGRFFAHGHNHSSYPEAGGGLYELPVSRGVGIRGRDGFPAVPLGDRPPNMQPMGSPHNLPSPPQAAHTAS</sequence>
<reference evidence="2" key="1">
    <citation type="submission" date="2023-03" db="EMBL/GenBank/DDBJ databases">
        <title>Massive genome expansion in bonnet fungi (Mycena s.s.) driven by repeated elements and novel gene families across ecological guilds.</title>
        <authorList>
            <consortium name="Lawrence Berkeley National Laboratory"/>
            <person name="Harder C.B."/>
            <person name="Miyauchi S."/>
            <person name="Viragh M."/>
            <person name="Kuo A."/>
            <person name="Thoen E."/>
            <person name="Andreopoulos B."/>
            <person name="Lu D."/>
            <person name="Skrede I."/>
            <person name="Drula E."/>
            <person name="Henrissat B."/>
            <person name="Morin E."/>
            <person name="Kohler A."/>
            <person name="Barry K."/>
            <person name="LaButti K."/>
            <person name="Morin E."/>
            <person name="Salamov A."/>
            <person name="Lipzen A."/>
            <person name="Mereny Z."/>
            <person name="Hegedus B."/>
            <person name="Baldrian P."/>
            <person name="Stursova M."/>
            <person name="Weitz H."/>
            <person name="Taylor A."/>
            <person name="Grigoriev I.V."/>
            <person name="Nagy L.G."/>
            <person name="Martin F."/>
            <person name="Kauserud H."/>
        </authorList>
    </citation>
    <scope>NUCLEOTIDE SEQUENCE</scope>
    <source>
        <strain evidence="2">CBHHK182m</strain>
    </source>
</reference>
<dbReference type="Proteomes" id="UP001215598">
    <property type="component" value="Unassembled WGS sequence"/>
</dbReference>
<organism evidence="2 3">
    <name type="scientific">Mycena metata</name>
    <dbReference type="NCBI Taxonomy" id="1033252"/>
    <lineage>
        <taxon>Eukaryota</taxon>
        <taxon>Fungi</taxon>
        <taxon>Dikarya</taxon>
        <taxon>Basidiomycota</taxon>
        <taxon>Agaricomycotina</taxon>
        <taxon>Agaricomycetes</taxon>
        <taxon>Agaricomycetidae</taxon>
        <taxon>Agaricales</taxon>
        <taxon>Marasmiineae</taxon>
        <taxon>Mycenaceae</taxon>
        <taxon>Mycena</taxon>
    </lineage>
</organism>
<name>A0AAD7HSQ3_9AGAR</name>
<dbReference type="EMBL" id="JARKIB010000186">
    <property type="protein sequence ID" value="KAJ7726519.1"/>
    <property type="molecule type" value="Genomic_DNA"/>
</dbReference>
<gene>
    <name evidence="2" type="ORF">B0H16DRAFT_265878</name>
</gene>
<feature type="region of interest" description="Disordered" evidence="1">
    <location>
        <begin position="125"/>
        <end position="156"/>
    </location>
</feature>
<proteinExistence type="predicted"/>
<dbReference type="AlphaFoldDB" id="A0AAD7HSQ3"/>
<evidence type="ECO:0000313" key="3">
    <source>
        <dbReference type="Proteomes" id="UP001215598"/>
    </source>
</evidence>
<accession>A0AAD7HSQ3</accession>
<comment type="caution">
    <text evidence="2">The sequence shown here is derived from an EMBL/GenBank/DDBJ whole genome shotgun (WGS) entry which is preliminary data.</text>
</comment>